<dbReference type="Proteomes" id="UP000791080">
    <property type="component" value="Unassembled WGS sequence"/>
</dbReference>
<dbReference type="InterPro" id="IPR003507">
    <property type="entry name" value="S66_fam"/>
</dbReference>
<proteinExistence type="inferred from homology"/>
<evidence type="ECO:0000313" key="8">
    <source>
        <dbReference type="EMBL" id="MCP2330023.1"/>
    </source>
</evidence>
<evidence type="ECO:0000256" key="5">
    <source>
        <dbReference type="ARBA" id="ARBA00022825"/>
    </source>
</evidence>
<dbReference type="InterPro" id="IPR029062">
    <property type="entry name" value="Class_I_gatase-like"/>
</dbReference>
<dbReference type="EMBL" id="AUBJ02000001">
    <property type="protein sequence ID" value="MCP2330023.1"/>
    <property type="molecule type" value="Genomic_DNA"/>
</dbReference>
<reference evidence="8 9" key="1">
    <citation type="submission" date="2013-07" db="EMBL/GenBank/DDBJ databases">
        <authorList>
            <consortium name="DOE Joint Genome Institute"/>
            <person name="Reeve W."/>
            <person name="Huntemann M."/>
            <person name="Han J."/>
            <person name="Chen A."/>
            <person name="Kyrpides N."/>
            <person name="Mavromatis K."/>
            <person name="Markowitz V."/>
            <person name="Palaniappan K."/>
            <person name="Ivanova N."/>
            <person name="Schaumberg A."/>
            <person name="Pati A."/>
            <person name="Liolios K."/>
            <person name="Nordberg H.P."/>
            <person name="Cantor M.N."/>
            <person name="Hua S.X."/>
            <person name="Woyke T."/>
        </authorList>
    </citation>
    <scope>NUCLEOTIDE SEQUENCE [LARGE SCALE GENOMIC DNA]</scope>
    <source>
        <strain evidence="8 9">DSM 43889</strain>
    </source>
</reference>
<sequence length="309" mass="32848">MTADGRTWPHRPLRPGDRVAVVAPAGPVAEETLDRGLTTLRDWGLEVSLGRHVLRRHPVLDYLAGDDAQRADDLTWALSARGVRAVLCARGGYGSARTLSHLDWDRVEGHTPRLLVGSSDITALHAALGARLPVASLFGPMVGSTYFVDQPAAREHLHQALFAPDELGPLGRGSGMPIRGGRASGTSWGGTLSLLAASLDRPDVPRPPDGAIALLEDIDEEPYRLDGMLTQLLAAGWFDAVAGVALGSWERCGPPERVRDVLADRLEPLGVPVAWEVGFGHCADQVTVPLNVPVSLDADVGVLTLLSPP</sequence>
<feature type="domain" description="LD-carboxypeptidase N-terminal" evidence="6">
    <location>
        <begin position="19"/>
        <end position="139"/>
    </location>
</feature>
<dbReference type="SUPFAM" id="SSF141986">
    <property type="entry name" value="LD-carboxypeptidase A C-terminal domain-like"/>
    <property type="match status" value="1"/>
</dbReference>
<dbReference type="InterPro" id="IPR040921">
    <property type="entry name" value="Peptidase_S66C"/>
</dbReference>
<dbReference type="CDD" id="cd07025">
    <property type="entry name" value="Peptidase_S66"/>
    <property type="match status" value="1"/>
</dbReference>
<keyword evidence="2 8" id="KW-0121">Carboxypeptidase</keyword>
<comment type="caution">
    <text evidence="8">The sequence shown here is derived from an EMBL/GenBank/DDBJ whole genome shotgun (WGS) entry which is preliminary data.</text>
</comment>
<protein>
    <submittedName>
        <fullName evidence="8">Muramoyltetrapeptide carboxypeptidase</fullName>
    </submittedName>
</protein>
<dbReference type="SUPFAM" id="SSF52317">
    <property type="entry name" value="Class I glutamine amidotransferase-like"/>
    <property type="match status" value="1"/>
</dbReference>
<dbReference type="GO" id="GO:0004180">
    <property type="term" value="F:carboxypeptidase activity"/>
    <property type="evidence" value="ECO:0007669"/>
    <property type="project" value="UniProtKB-KW"/>
</dbReference>
<dbReference type="InterPro" id="IPR027478">
    <property type="entry name" value="LdcA_N"/>
</dbReference>
<dbReference type="Pfam" id="PF17676">
    <property type="entry name" value="Peptidase_S66C"/>
    <property type="match status" value="1"/>
</dbReference>
<organism evidence="8 9">
    <name type="scientific">Actinoalloteichus caeruleus DSM 43889</name>
    <dbReference type="NCBI Taxonomy" id="1120930"/>
    <lineage>
        <taxon>Bacteria</taxon>
        <taxon>Bacillati</taxon>
        <taxon>Actinomycetota</taxon>
        <taxon>Actinomycetes</taxon>
        <taxon>Pseudonocardiales</taxon>
        <taxon>Pseudonocardiaceae</taxon>
        <taxon>Actinoalloteichus</taxon>
        <taxon>Actinoalloteichus cyanogriseus</taxon>
    </lineage>
</organism>
<dbReference type="PANTHER" id="PTHR30237:SF2">
    <property type="entry name" value="MUREIN TETRAPEPTIDE CARBOXYPEPTIDASE"/>
    <property type="match status" value="1"/>
</dbReference>
<dbReference type="InterPro" id="IPR040449">
    <property type="entry name" value="Peptidase_S66_N"/>
</dbReference>
<keyword evidence="5" id="KW-0720">Serine protease</keyword>
<evidence type="ECO:0000313" key="9">
    <source>
        <dbReference type="Proteomes" id="UP000791080"/>
    </source>
</evidence>
<reference evidence="8 9" key="2">
    <citation type="submission" date="2022-06" db="EMBL/GenBank/DDBJ databases">
        <title>Genomic Encyclopedia of Type Strains, Phase I: the one thousand microbial genomes (KMG-I) project.</title>
        <authorList>
            <person name="Kyrpides N."/>
        </authorList>
    </citation>
    <scope>NUCLEOTIDE SEQUENCE [LARGE SCALE GENOMIC DNA]</scope>
    <source>
        <strain evidence="8 9">DSM 43889</strain>
    </source>
</reference>
<name>A0ABT1JBZ9_ACTCY</name>
<keyword evidence="3" id="KW-0645">Protease</keyword>
<evidence type="ECO:0000259" key="7">
    <source>
        <dbReference type="Pfam" id="PF17676"/>
    </source>
</evidence>
<keyword evidence="9" id="KW-1185">Reference proteome</keyword>
<keyword evidence="4" id="KW-0378">Hydrolase</keyword>
<comment type="similarity">
    <text evidence="1">Belongs to the peptidase S66 family.</text>
</comment>
<dbReference type="PIRSF" id="PIRSF028757">
    <property type="entry name" value="LD-carboxypeptidase"/>
    <property type="match status" value="1"/>
</dbReference>
<evidence type="ECO:0000259" key="6">
    <source>
        <dbReference type="Pfam" id="PF02016"/>
    </source>
</evidence>
<dbReference type="RefSeq" id="WP_026419821.1">
    <property type="nucleotide sequence ID" value="NZ_AUBJ02000001.1"/>
</dbReference>
<gene>
    <name evidence="8" type="ORF">G443_000293</name>
</gene>
<feature type="domain" description="LD-carboxypeptidase C-terminal" evidence="7">
    <location>
        <begin position="184"/>
        <end position="296"/>
    </location>
</feature>
<dbReference type="PANTHER" id="PTHR30237">
    <property type="entry name" value="MURAMOYLTETRAPEPTIDE CARBOXYPEPTIDASE"/>
    <property type="match status" value="1"/>
</dbReference>
<evidence type="ECO:0000256" key="2">
    <source>
        <dbReference type="ARBA" id="ARBA00022645"/>
    </source>
</evidence>
<evidence type="ECO:0000256" key="1">
    <source>
        <dbReference type="ARBA" id="ARBA00010233"/>
    </source>
</evidence>
<dbReference type="Gene3D" id="3.40.50.10740">
    <property type="entry name" value="Class I glutamine amidotransferase-like"/>
    <property type="match status" value="1"/>
</dbReference>
<dbReference type="Pfam" id="PF02016">
    <property type="entry name" value="Peptidase_S66"/>
    <property type="match status" value="1"/>
</dbReference>
<accession>A0ABT1JBZ9</accession>
<evidence type="ECO:0000256" key="3">
    <source>
        <dbReference type="ARBA" id="ARBA00022670"/>
    </source>
</evidence>
<evidence type="ECO:0000256" key="4">
    <source>
        <dbReference type="ARBA" id="ARBA00022801"/>
    </source>
</evidence>
<dbReference type="InterPro" id="IPR027461">
    <property type="entry name" value="Carboxypeptidase_A_C_sf"/>
</dbReference>
<dbReference type="Gene3D" id="3.50.30.60">
    <property type="entry name" value="LD-carboxypeptidase A C-terminal domain-like"/>
    <property type="match status" value="1"/>
</dbReference>